<dbReference type="EMBL" id="JBHSFO010000009">
    <property type="protein sequence ID" value="MFC4605226.1"/>
    <property type="molecule type" value="Genomic_DNA"/>
</dbReference>
<dbReference type="Proteomes" id="UP001595914">
    <property type="component" value="Unassembled WGS sequence"/>
</dbReference>
<gene>
    <name evidence="2" type="ORF">ACFO6S_16125</name>
</gene>
<organism evidence="2 3">
    <name type="scientific">Rhodococcus kronopolitis</name>
    <dbReference type="NCBI Taxonomy" id="1460226"/>
    <lineage>
        <taxon>Bacteria</taxon>
        <taxon>Bacillati</taxon>
        <taxon>Actinomycetota</taxon>
        <taxon>Actinomycetes</taxon>
        <taxon>Mycobacteriales</taxon>
        <taxon>Nocardiaceae</taxon>
        <taxon>Rhodococcus</taxon>
    </lineage>
</organism>
<feature type="region of interest" description="Disordered" evidence="1">
    <location>
        <begin position="501"/>
        <end position="530"/>
    </location>
</feature>
<dbReference type="RefSeq" id="WP_378418632.1">
    <property type="nucleotide sequence ID" value="NZ_JBHSFO010000009.1"/>
</dbReference>
<evidence type="ECO:0000256" key="1">
    <source>
        <dbReference type="SAM" id="MobiDB-lite"/>
    </source>
</evidence>
<evidence type="ECO:0000313" key="2">
    <source>
        <dbReference type="EMBL" id="MFC4605226.1"/>
    </source>
</evidence>
<sequence length="530" mass="57758">MVSAAGGGAEGTRVHRTRVLIIGTGFSGLGMAIELVRAGRRDFLVLEKADAVGGTWRENTYPGCACDVPSHMYSFSFEPNPNWSRMWSAQPEILAYLRGLADKYDLYRNIHFGRSSSGGRWDETERRWHVRTADGTEYVAQFLVSAVGALHVPNVPALPGAQTFGGTVFHSARWDHGCGLTGRRVAVIGTGASAVQVVPEIVDRVAGLQLYQRTPAWVVPRTNFAIPPGVRRAFRRVPLLRRTFRYGIYWTMEALGLGLNGHANLMAPIERSARANIAKSVDDPDLRRRLTPSYRIGCKRILGSDDYYPALARPNVEVVTDPIERVTATGIVTADGVERDVDVIIYATGFHVTDGFENVNLVGADGRDLVSRWNQDGIATHLGITAAGYPNAFFLLGPNTGLGHNSVVFMIEQQIRYACAAMALVDDRGADAISVRATVQDRFNVDIQRRLSRGVWSTGGCVSWYLDARGVNRTIWPGFTWQYWLRTRVVDPDDFELATGPTASVGGGAGANSGPPCRGSPRGAPGSNLV</sequence>
<dbReference type="PANTHER" id="PTHR42877">
    <property type="entry name" value="L-ORNITHINE N(5)-MONOOXYGENASE-RELATED"/>
    <property type="match status" value="1"/>
</dbReference>
<dbReference type="GO" id="GO:0004497">
    <property type="term" value="F:monooxygenase activity"/>
    <property type="evidence" value="ECO:0007669"/>
    <property type="project" value="UniProtKB-KW"/>
</dbReference>
<dbReference type="EC" id="1.14.13.-" evidence="2"/>
<dbReference type="SUPFAM" id="SSF51905">
    <property type="entry name" value="FAD/NAD(P)-binding domain"/>
    <property type="match status" value="1"/>
</dbReference>
<protein>
    <submittedName>
        <fullName evidence="2">Flavin-containing monooxygenase</fullName>
        <ecNumber evidence="2">1.14.13.-</ecNumber>
    </submittedName>
</protein>
<dbReference type="InterPro" id="IPR051209">
    <property type="entry name" value="FAD-bind_Monooxygenase_sf"/>
</dbReference>
<evidence type="ECO:0000313" key="3">
    <source>
        <dbReference type="Proteomes" id="UP001595914"/>
    </source>
</evidence>
<dbReference type="InterPro" id="IPR036188">
    <property type="entry name" value="FAD/NAD-bd_sf"/>
</dbReference>
<keyword evidence="3" id="KW-1185">Reference proteome</keyword>
<comment type="caution">
    <text evidence="2">The sequence shown here is derived from an EMBL/GenBank/DDBJ whole genome shotgun (WGS) entry which is preliminary data.</text>
</comment>
<dbReference type="PANTHER" id="PTHR42877:SF4">
    <property type="entry name" value="FAD_NAD(P)-BINDING DOMAIN-CONTAINING PROTEIN-RELATED"/>
    <property type="match status" value="1"/>
</dbReference>
<accession>A0ABV9FT61</accession>
<proteinExistence type="predicted"/>
<name>A0ABV9FT61_9NOCA</name>
<dbReference type="Pfam" id="PF13738">
    <property type="entry name" value="Pyr_redox_3"/>
    <property type="match status" value="1"/>
</dbReference>
<keyword evidence="2" id="KW-0560">Oxidoreductase</keyword>
<dbReference type="Gene3D" id="3.50.50.60">
    <property type="entry name" value="FAD/NAD(P)-binding domain"/>
    <property type="match status" value="2"/>
</dbReference>
<reference evidence="3" key="1">
    <citation type="journal article" date="2019" name="Int. J. Syst. Evol. Microbiol.">
        <title>The Global Catalogue of Microorganisms (GCM) 10K type strain sequencing project: providing services to taxonomists for standard genome sequencing and annotation.</title>
        <authorList>
            <consortium name="The Broad Institute Genomics Platform"/>
            <consortium name="The Broad Institute Genome Sequencing Center for Infectious Disease"/>
            <person name="Wu L."/>
            <person name="Ma J."/>
        </authorList>
    </citation>
    <scope>NUCLEOTIDE SEQUENCE [LARGE SCALE GENOMIC DNA]</scope>
    <source>
        <strain evidence="3">CCUG 54520</strain>
    </source>
</reference>
<keyword evidence="2" id="KW-0503">Monooxygenase</keyword>